<feature type="transmembrane region" description="Helical" evidence="1">
    <location>
        <begin position="111"/>
        <end position="138"/>
    </location>
</feature>
<evidence type="ECO:0000313" key="4">
    <source>
        <dbReference type="Proteomes" id="UP000245293"/>
    </source>
</evidence>
<feature type="transmembrane region" description="Helical" evidence="1">
    <location>
        <begin position="69"/>
        <end position="91"/>
    </location>
</feature>
<evidence type="ECO:0000256" key="1">
    <source>
        <dbReference type="SAM" id="Phobius"/>
    </source>
</evidence>
<feature type="transmembrane region" description="Helical" evidence="1">
    <location>
        <begin position="252"/>
        <end position="274"/>
    </location>
</feature>
<keyword evidence="1" id="KW-0812">Transmembrane</keyword>
<protein>
    <recommendedName>
        <fullName evidence="2">EamA domain-containing protein</fullName>
    </recommendedName>
</protein>
<dbReference type="InterPro" id="IPR000620">
    <property type="entry name" value="EamA_dom"/>
</dbReference>
<dbReference type="SUPFAM" id="SSF103481">
    <property type="entry name" value="Multidrug resistance efflux transporter EmrE"/>
    <property type="match status" value="2"/>
</dbReference>
<dbReference type="GO" id="GO:0016020">
    <property type="term" value="C:membrane"/>
    <property type="evidence" value="ECO:0007669"/>
    <property type="project" value="InterPro"/>
</dbReference>
<evidence type="ECO:0000259" key="2">
    <source>
        <dbReference type="Pfam" id="PF00892"/>
    </source>
</evidence>
<feature type="transmembrane region" description="Helical" evidence="1">
    <location>
        <begin position="158"/>
        <end position="176"/>
    </location>
</feature>
<feature type="domain" description="EamA" evidence="2">
    <location>
        <begin position="4"/>
        <end position="141"/>
    </location>
</feature>
<dbReference type="EMBL" id="QETF01000016">
    <property type="protein sequence ID" value="PWG16209.1"/>
    <property type="molecule type" value="Genomic_DNA"/>
</dbReference>
<keyword evidence="1" id="KW-1133">Transmembrane helix</keyword>
<comment type="caution">
    <text evidence="3">The sequence shown here is derived from an EMBL/GenBank/DDBJ whole genome shotgun (WGS) entry which is preliminary data.</text>
</comment>
<dbReference type="OrthoDB" id="5243804at2"/>
<accession>A0A2V1P119</accession>
<dbReference type="Pfam" id="PF00892">
    <property type="entry name" value="EamA"/>
    <property type="match status" value="2"/>
</dbReference>
<proteinExistence type="predicted"/>
<keyword evidence="4" id="KW-1185">Reference proteome</keyword>
<feature type="domain" description="EamA" evidence="2">
    <location>
        <begin position="159"/>
        <end position="297"/>
    </location>
</feature>
<sequence>MEPWVWITFGAALAQTLRFTLQKHLSTGRLSAAGATFARFVYAAPLAALIALGYGQFSAQPIPVIPSTFWAYALMGGISQILATICVVLLFQHRNFAVGITFKKTEVILSVLMGLLILGEGVSWLGFGAILLGLVGVLLLSDPPGGQGRWLRRISNRAAGLGLASGVFFGISGVGYRGASLALESGDAFLRAVVTLAFVTALQTLLLGAWLVWRESGQVRAVFAAWRVAGLVGLTSLVGSICWFTAFTLQTVGYVNAVGQVELIFSLAVGALVFREKITARELAGIGILTASIVALVLVA</sequence>
<evidence type="ECO:0000313" key="3">
    <source>
        <dbReference type="EMBL" id="PWG16209.1"/>
    </source>
</evidence>
<reference evidence="4" key="1">
    <citation type="submission" date="2018-05" db="EMBL/GenBank/DDBJ databases">
        <authorList>
            <person name="Du Z."/>
            <person name="Wang X."/>
        </authorList>
    </citation>
    <scope>NUCLEOTIDE SEQUENCE [LARGE SCALE GENOMIC DNA]</scope>
    <source>
        <strain evidence="4">WDS4C29</strain>
    </source>
</reference>
<dbReference type="RefSeq" id="WP_109389426.1">
    <property type="nucleotide sequence ID" value="NZ_QETF01000016.1"/>
</dbReference>
<dbReference type="AlphaFoldDB" id="A0A2V1P119"/>
<organism evidence="3 4">
    <name type="scientific">Salibaculum griseiflavum</name>
    <dbReference type="NCBI Taxonomy" id="1914409"/>
    <lineage>
        <taxon>Bacteria</taxon>
        <taxon>Pseudomonadati</taxon>
        <taxon>Pseudomonadota</taxon>
        <taxon>Alphaproteobacteria</taxon>
        <taxon>Rhodobacterales</taxon>
        <taxon>Roseobacteraceae</taxon>
        <taxon>Salibaculum</taxon>
    </lineage>
</organism>
<name>A0A2V1P119_9RHOB</name>
<feature type="transmembrane region" description="Helical" evidence="1">
    <location>
        <begin position="37"/>
        <end position="57"/>
    </location>
</feature>
<dbReference type="Proteomes" id="UP000245293">
    <property type="component" value="Unassembled WGS sequence"/>
</dbReference>
<dbReference type="InterPro" id="IPR037185">
    <property type="entry name" value="EmrE-like"/>
</dbReference>
<feature type="transmembrane region" description="Helical" evidence="1">
    <location>
        <begin position="225"/>
        <end position="246"/>
    </location>
</feature>
<gene>
    <name evidence="3" type="ORF">DFK10_12775</name>
</gene>
<feature type="transmembrane region" description="Helical" evidence="1">
    <location>
        <begin position="283"/>
        <end position="299"/>
    </location>
</feature>
<keyword evidence="1" id="KW-0472">Membrane</keyword>
<feature type="transmembrane region" description="Helical" evidence="1">
    <location>
        <begin position="188"/>
        <end position="213"/>
    </location>
</feature>